<dbReference type="InterPro" id="IPR050072">
    <property type="entry name" value="Peptidase_M20A"/>
</dbReference>
<evidence type="ECO:0000313" key="7">
    <source>
        <dbReference type="EMBL" id="GAA4519508.1"/>
    </source>
</evidence>
<comment type="caution">
    <text evidence="7">The sequence shown here is derived from an EMBL/GenBank/DDBJ whole genome shotgun (WGS) entry which is preliminary data.</text>
</comment>
<accession>A0ABP8R6U0</accession>
<dbReference type="Gene3D" id="3.40.630.10">
    <property type="entry name" value="Zn peptidases"/>
    <property type="match status" value="1"/>
</dbReference>
<keyword evidence="4" id="KW-0862">Zinc</keyword>
<keyword evidence="8" id="KW-1185">Reference proteome</keyword>
<dbReference type="PANTHER" id="PTHR43808:SF31">
    <property type="entry name" value="N-ACETYL-L-CITRULLINE DEACETYLASE"/>
    <property type="match status" value="1"/>
</dbReference>
<evidence type="ECO:0000313" key="8">
    <source>
        <dbReference type="Proteomes" id="UP001500394"/>
    </source>
</evidence>
<dbReference type="Gene3D" id="3.30.70.360">
    <property type="match status" value="1"/>
</dbReference>
<sequence length="356" mass="38965">MNKDITNLIEKSKSLLAQLIEIPSFSREEDKTALCIGSFLQDCGVSYQRVGNNILAYNKYFDENKPTVLLNSHHDTVKPNPGYTKDPFKAIIEDGKLYGLGSNDAGGCLVSLIAAFLYFYEDVNLSYNLCLIASAEEEVSGKNGIEEAYKHVVACDFAIVGEPTLLDLAVAEKGLMVLDCTAYGVSGHAAREEGVNAIYEAIEDITWFRTYKFPKESAFLGPVKMSVTVINAGSQHNVVPAECKYVVDVRTTDVYSNVEVLDIIKSHVKSDVVARSTRLNSSTISLDHPIVKAGLELGKKTYGSPTMSDQALLPIPSLKVGPGDSARSHSADEFIYLREIEEGVEFYISLLGKVIK</sequence>
<evidence type="ECO:0000256" key="3">
    <source>
        <dbReference type="ARBA" id="ARBA00022801"/>
    </source>
</evidence>
<comment type="cofactor">
    <cofactor evidence="1">
        <name>Zn(2+)</name>
        <dbReference type="ChEBI" id="CHEBI:29105"/>
    </cofactor>
</comment>
<evidence type="ECO:0000259" key="6">
    <source>
        <dbReference type="Pfam" id="PF07687"/>
    </source>
</evidence>
<evidence type="ECO:0000256" key="4">
    <source>
        <dbReference type="ARBA" id="ARBA00022833"/>
    </source>
</evidence>
<dbReference type="InterPro" id="IPR011650">
    <property type="entry name" value="Peptidase_M20_dimer"/>
</dbReference>
<proteinExistence type="predicted"/>
<organism evidence="7 8">
    <name type="scientific">Sphingobacterium thermophilum</name>
    <dbReference type="NCBI Taxonomy" id="768534"/>
    <lineage>
        <taxon>Bacteria</taxon>
        <taxon>Pseudomonadati</taxon>
        <taxon>Bacteroidota</taxon>
        <taxon>Sphingobacteriia</taxon>
        <taxon>Sphingobacteriales</taxon>
        <taxon>Sphingobacteriaceae</taxon>
        <taxon>Sphingobacterium</taxon>
    </lineage>
</organism>
<dbReference type="CDD" id="cd05651">
    <property type="entry name" value="M20_ArgE_DapE-like"/>
    <property type="match status" value="1"/>
</dbReference>
<keyword evidence="3" id="KW-0378">Hydrolase</keyword>
<dbReference type="InterPro" id="IPR036264">
    <property type="entry name" value="Bact_exopeptidase_dim_dom"/>
</dbReference>
<dbReference type="Proteomes" id="UP001500394">
    <property type="component" value="Unassembled WGS sequence"/>
</dbReference>
<name>A0ABP8R6U0_9SPHI</name>
<evidence type="ECO:0000256" key="5">
    <source>
        <dbReference type="ARBA" id="ARBA00023285"/>
    </source>
</evidence>
<dbReference type="SUPFAM" id="SSF55031">
    <property type="entry name" value="Bacterial exopeptidase dimerisation domain"/>
    <property type="match status" value="1"/>
</dbReference>
<dbReference type="PANTHER" id="PTHR43808">
    <property type="entry name" value="ACETYLORNITHINE DEACETYLASE"/>
    <property type="match status" value="1"/>
</dbReference>
<keyword evidence="2" id="KW-0479">Metal-binding</keyword>
<dbReference type="Pfam" id="PF01546">
    <property type="entry name" value="Peptidase_M20"/>
    <property type="match status" value="1"/>
</dbReference>
<dbReference type="EMBL" id="BAABGR010000035">
    <property type="protein sequence ID" value="GAA4519508.1"/>
    <property type="molecule type" value="Genomic_DNA"/>
</dbReference>
<dbReference type="RefSeq" id="WP_345068506.1">
    <property type="nucleotide sequence ID" value="NZ_BAABGR010000035.1"/>
</dbReference>
<evidence type="ECO:0000256" key="1">
    <source>
        <dbReference type="ARBA" id="ARBA00001947"/>
    </source>
</evidence>
<evidence type="ECO:0000256" key="2">
    <source>
        <dbReference type="ARBA" id="ARBA00022723"/>
    </source>
</evidence>
<dbReference type="InterPro" id="IPR002933">
    <property type="entry name" value="Peptidase_M20"/>
</dbReference>
<dbReference type="SUPFAM" id="SSF53187">
    <property type="entry name" value="Zn-dependent exopeptidases"/>
    <property type="match status" value="1"/>
</dbReference>
<keyword evidence="5" id="KW-0170">Cobalt</keyword>
<dbReference type="Pfam" id="PF07687">
    <property type="entry name" value="M20_dimer"/>
    <property type="match status" value="1"/>
</dbReference>
<protein>
    <submittedName>
        <fullName evidence="7">M20 family metallo-hydrolase</fullName>
    </submittedName>
</protein>
<feature type="domain" description="Peptidase M20 dimerisation" evidence="6">
    <location>
        <begin position="170"/>
        <end position="271"/>
    </location>
</feature>
<gene>
    <name evidence="7" type="ORF">GCM10023173_22540</name>
</gene>
<dbReference type="InterPro" id="IPR001261">
    <property type="entry name" value="ArgE/DapE_CS"/>
</dbReference>
<reference evidence="8" key="1">
    <citation type="journal article" date="2019" name="Int. J. Syst. Evol. Microbiol.">
        <title>The Global Catalogue of Microorganisms (GCM) 10K type strain sequencing project: providing services to taxonomists for standard genome sequencing and annotation.</title>
        <authorList>
            <consortium name="The Broad Institute Genomics Platform"/>
            <consortium name="The Broad Institute Genome Sequencing Center for Infectious Disease"/>
            <person name="Wu L."/>
            <person name="Ma J."/>
        </authorList>
    </citation>
    <scope>NUCLEOTIDE SEQUENCE [LARGE SCALE GENOMIC DNA]</scope>
    <source>
        <strain evidence="8">JCM 17858</strain>
    </source>
</reference>
<dbReference type="PROSITE" id="PS00758">
    <property type="entry name" value="ARGE_DAPE_CPG2_1"/>
    <property type="match status" value="1"/>
</dbReference>